<reference evidence="1" key="1">
    <citation type="submission" date="2023-02" db="EMBL/GenBank/DDBJ databases">
        <title>Genome of toxic invasive species Heracleum sosnowskyi carries increased number of genes despite the absence of recent whole-genome duplications.</title>
        <authorList>
            <person name="Schelkunov M."/>
            <person name="Shtratnikova V."/>
            <person name="Makarenko M."/>
            <person name="Klepikova A."/>
            <person name="Omelchenko D."/>
            <person name="Novikova G."/>
            <person name="Obukhova E."/>
            <person name="Bogdanov V."/>
            <person name="Penin A."/>
            <person name="Logacheva M."/>
        </authorList>
    </citation>
    <scope>NUCLEOTIDE SEQUENCE</scope>
    <source>
        <strain evidence="1">Hsosn_3</strain>
        <tissue evidence="1">Leaf</tissue>
    </source>
</reference>
<dbReference type="AlphaFoldDB" id="A0AAD8N8D6"/>
<gene>
    <name evidence="1" type="ORF">POM88_000079</name>
</gene>
<accession>A0AAD8N8D6</accession>
<comment type="caution">
    <text evidence="1">The sequence shown here is derived from an EMBL/GenBank/DDBJ whole genome shotgun (WGS) entry which is preliminary data.</text>
</comment>
<proteinExistence type="predicted"/>
<organism evidence="1 2">
    <name type="scientific">Heracleum sosnowskyi</name>
    <dbReference type="NCBI Taxonomy" id="360622"/>
    <lineage>
        <taxon>Eukaryota</taxon>
        <taxon>Viridiplantae</taxon>
        <taxon>Streptophyta</taxon>
        <taxon>Embryophyta</taxon>
        <taxon>Tracheophyta</taxon>
        <taxon>Spermatophyta</taxon>
        <taxon>Magnoliopsida</taxon>
        <taxon>eudicotyledons</taxon>
        <taxon>Gunneridae</taxon>
        <taxon>Pentapetalae</taxon>
        <taxon>asterids</taxon>
        <taxon>campanulids</taxon>
        <taxon>Apiales</taxon>
        <taxon>Apiaceae</taxon>
        <taxon>Apioideae</taxon>
        <taxon>apioid superclade</taxon>
        <taxon>Tordylieae</taxon>
        <taxon>Tordyliinae</taxon>
        <taxon>Heracleum</taxon>
    </lineage>
</organism>
<protein>
    <submittedName>
        <fullName evidence="1">Uncharacterized protein</fullName>
    </submittedName>
</protein>
<sequence length="235" mass="26124">MGDLVVNNDHDPAFILLQTYNDRFMETGDVYDAYRHARDSHPLEFQAVNERALDYGHQQGVVGDTYHYRLQMILKGHHRSPQCGVSIGCDGFVACLTVKYKSHNFAANPFIDAFINSNVPLRLYARLPDPVTEGLEEIDLPCPDPEGLEEPDLPGPDGNGIFLGGLGLVPGIFLGGPAPVGEQGNAEVPGLLEIWHEQHEGDQVAVVVDDSSKKTFLAWKIHKRKRSEKVYYDFP</sequence>
<reference evidence="1" key="2">
    <citation type="submission" date="2023-05" db="EMBL/GenBank/DDBJ databases">
        <authorList>
            <person name="Schelkunov M.I."/>
        </authorList>
    </citation>
    <scope>NUCLEOTIDE SEQUENCE</scope>
    <source>
        <strain evidence="1">Hsosn_3</strain>
        <tissue evidence="1">Leaf</tissue>
    </source>
</reference>
<dbReference type="Proteomes" id="UP001237642">
    <property type="component" value="Unassembled WGS sequence"/>
</dbReference>
<dbReference type="EMBL" id="JAUIZM010000001">
    <property type="protein sequence ID" value="KAK1400474.1"/>
    <property type="molecule type" value="Genomic_DNA"/>
</dbReference>
<name>A0AAD8N8D6_9APIA</name>
<keyword evidence="2" id="KW-1185">Reference proteome</keyword>
<evidence type="ECO:0000313" key="1">
    <source>
        <dbReference type="EMBL" id="KAK1400474.1"/>
    </source>
</evidence>
<evidence type="ECO:0000313" key="2">
    <source>
        <dbReference type="Proteomes" id="UP001237642"/>
    </source>
</evidence>